<dbReference type="EMBL" id="CP029480">
    <property type="protein sequence ID" value="AWV98242.1"/>
    <property type="molecule type" value="Genomic_DNA"/>
</dbReference>
<dbReference type="Pfam" id="PF25137">
    <property type="entry name" value="ADH_Fe_C"/>
    <property type="match status" value="1"/>
</dbReference>
<dbReference type="FunFam" id="3.40.50.1970:FF:000003">
    <property type="entry name" value="Alcohol dehydrogenase, iron-containing"/>
    <property type="match status" value="1"/>
</dbReference>
<dbReference type="Proteomes" id="UP000249873">
    <property type="component" value="Chromosome"/>
</dbReference>
<dbReference type="GO" id="GO:1990002">
    <property type="term" value="F:methylglyoxal reductase (NADPH) (acetol producing) activity"/>
    <property type="evidence" value="ECO:0007669"/>
    <property type="project" value="TreeGrafter"/>
</dbReference>
<dbReference type="CDD" id="cd08187">
    <property type="entry name" value="BDH"/>
    <property type="match status" value="1"/>
</dbReference>
<protein>
    <submittedName>
        <fullName evidence="5">NADH-dependent alcohol dehydrogenase</fullName>
    </submittedName>
</protein>
<dbReference type="KEGG" id="als:DJ013_08695"/>
<sequence length="387" mass="42222">MFNNFTLQNPVKVIFGKGSIAQLPKNIPANAKVMLTYGGGSIFSNGVHEQVINALTGYDVIEFGGIEANPTFETLMAAVEVARKEHVTFLLAVGGGSVLDGTKFMSVAIPFEGGDEWNNIVKRKAKYGEALPIGAVMTLPATGSEMNSIAVISKKETDEKFGMGHPLLYPQFSILDPETTYSLPKRQVANGVADAFTHVMEQYLTYPVGAEIQDRFAEGILQTLISVGQKTIANPEDYEARANLFWAATVALNGWISVGVPQDWATHQIGHELTALHGIDHARSLAIILPHLMRYKLEDKKEKMIQYALRVWELSGTDEELVEGAIQRTIDFYESLGIPTSGKAYGIGDATINEIVKRFEERGSAFGEHGDIDAKAASDILKMSIAE</sequence>
<dbReference type="InterPro" id="IPR001670">
    <property type="entry name" value="ADH_Fe/GldA"/>
</dbReference>
<dbReference type="AlphaFoldDB" id="A0A2Z4GAF8"/>
<evidence type="ECO:0000313" key="5">
    <source>
        <dbReference type="EMBL" id="AWV98242.1"/>
    </source>
</evidence>
<accession>A0A2Z4GAF8</accession>
<dbReference type="OrthoDB" id="9801156at2"/>
<dbReference type="Gene3D" id="3.40.50.1970">
    <property type="match status" value="1"/>
</dbReference>
<evidence type="ECO:0000313" key="6">
    <source>
        <dbReference type="Proteomes" id="UP000249873"/>
    </source>
</evidence>
<dbReference type="GO" id="GO:0008106">
    <property type="term" value="F:alcohol dehydrogenase (NADP+) activity"/>
    <property type="evidence" value="ECO:0007669"/>
    <property type="project" value="TreeGrafter"/>
</dbReference>
<comment type="similarity">
    <text evidence="1">Belongs to the iron-containing alcohol dehydrogenase family.</text>
</comment>
<dbReference type="InterPro" id="IPR056798">
    <property type="entry name" value="ADH_Fe_C"/>
</dbReference>
<evidence type="ECO:0000259" key="4">
    <source>
        <dbReference type="Pfam" id="PF25137"/>
    </source>
</evidence>
<organism evidence="5 6">
    <name type="scientific">Arcticibacterium luteifluviistationis</name>
    <dbReference type="NCBI Taxonomy" id="1784714"/>
    <lineage>
        <taxon>Bacteria</taxon>
        <taxon>Pseudomonadati</taxon>
        <taxon>Bacteroidota</taxon>
        <taxon>Cytophagia</taxon>
        <taxon>Cytophagales</taxon>
        <taxon>Leadbetterellaceae</taxon>
        <taxon>Arcticibacterium</taxon>
    </lineage>
</organism>
<dbReference type="PROSITE" id="PS00913">
    <property type="entry name" value="ADH_IRON_1"/>
    <property type="match status" value="1"/>
</dbReference>
<dbReference type="GO" id="GO:0005829">
    <property type="term" value="C:cytosol"/>
    <property type="evidence" value="ECO:0007669"/>
    <property type="project" value="TreeGrafter"/>
</dbReference>
<gene>
    <name evidence="5" type="ORF">DJ013_08695</name>
</gene>
<dbReference type="PANTHER" id="PTHR43633:SF1">
    <property type="entry name" value="ALCOHOL DEHYDROGENASE YQHD"/>
    <property type="match status" value="1"/>
</dbReference>
<dbReference type="GO" id="GO:0046872">
    <property type="term" value="F:metal ion binding"/>
    <property type="evidence" value="ECO:0007669"/>
    <property type="project" value="InterPro"/>
</dbReference>
<dbReference type="RefSeq" id="WP_111371377.1">
    <property type="nucleotide sequence ID" value="NZ_CP029480.1"/>
</dbReference>
<evidence type="ECO:0000259" key="3">
    <source>
        <dbReference type="Pfam" id="PF00465"/>
    </source>
</evidence>
<dbReference type="Gene3D" id="1.20.1090.10">
    <property type="entry name" value="Dehydroquinate synthase-like - alpha domain"/>
    <property type="match status" value="1"/>
</dbReference>
<dbReference type="InterPro" id="IPR018211">
    <property type="entry name" value="ADH_Fe_CS"/>
</dbReference>
<feature type="domain" description="Fe-containing alcohol dehydrogenase-like C-terminal" evidence="4">
    <location>
        <begin position="190"/>
        <end position="358"/>
    </location>
</feature>
<dbReference type="InterPro" id="IPR044731">
    <property type="entry name" value="BDH-like"/>
</dbReference>
<feature type="domain" description="Alcohol dehydrogenase iron-type/glycerol dehydrogenase GldA" evidence="3">
    <location>
        <begin position="10"/>
        <end position="177"/>
    </location>
</feature>
<proteinExistence type="inferred from homology"/>
<dbReference type="Pfam" id="PF00465">
    <property type="entry name" value="Fe-ADH"/>
    <property type="match status" value="1"/>
</dbReference>
<evidence type="ECO:0000256" key="1">
    <source>
        <dbReference type="ARBA" id="ARBA00007358"/>
    </source>
</evidence>
<dbReference type="PANTHER" id="PTHR43633">
    <property type="entry name" value="ALCOHOL DEHYDROGENASE YQHD"/>
    <property type="match status" value="1"/>
</dbReference>
<evidence type="ECO:0000256" key="2">
    <source>
        <dbReference type="ARBA" id="ARBA00023002"/>
    </source>
</evidence>
<keyword evidence="6" id="KW-1185">Reference proteome</keyword>
<reference evidence="5 6" key="1">
    <citation type="submission" date="2018-05" db="EMBL/GenBank/DDBJ databases">
        <title>Complete genome sequence of Arcticibacterium luteifluviistationis SM1504T, a cytophagaceae bacterium isolated from Arctic surface seawater.</title>
        <authorList>
            <person name="Li Y."/>
            <person name="Qin Q.-L."/>
        </authorList>
    </citation>
    <scope>NUCLEOTIDE SEQUENCE [LARGE SCALE GENOMIC DNA]</scope>
    <source>
        <strain evidence="5 6">SM1504</strain>
    </source>
</reference>
<name>A0A2Z4GAF8_9BACT</name>
<dbReference type="GO" id="GO:1990362">
    <property type="term" value="F:butanol dehydrogenase (NAD+) activity"/>
    <property type="evidence" value="ECO:0007669"/>
    <property type="project" value="InterPro"/>
</dbReference>
<keyword evidence="2" id="KW-0560">Oxidoreductase</keyword>
<dbReference type="SUPFAM" id="SSF56796">
    <property type="entry name" value="Dehydroquinate synthase-like"/>
    <property type="match status" value="1"/>
</dbReference>